<evidence type="ECO:0000313" key="2">
    <source>
        <dbReference type="EMBL" id="CAL6045598.1"/>
    </source>
</evidence>
<protein>
    <submittedName>
        <fullName evidence="1">Uncharacterized protein</fullName>
    </submittedName>
</protein>
<gene>
    <name evidence="1" type="ORF">HINF_LOCUS36801</name>
    <name evidence="2" type="ORF">HINF_LOCUS41186</name>
</gene>
<evidence type="ECO:0000313" key="1">
    <source>
        <dbReference type="EMBL" id="CAI9949156.1"/>
    </source>
</evidence>
<dbReference type="EMBL" id="CAXDID020000164">
    <property type="protein sequence ID" value="CAL6045598.1"/>
    <property type="molecule type" value="Genomic_DNA"/>
</dbReference>
<sequence length="522" mass="55957">MGVQAAGSGTIVANGNNLIINSLNIISRDGTQIAINTSTFKLNLLQSKTTIAQITNLLLNLSFTMSQGSISLIGNVIGGLNILNYQILGQYQSTNPIALGSLLVNTSNITLNNVNFAPNSFNPGNVSSFFFSLVNTSSITFINISVQLGSTINSQIFNFPATTASYTYQFGGFIAQLNNTQIFTSDLMYKSNQTFSILYISNSGLIIGRSNQSNNNIIIKRICFQYTLKANTILAQFGLIGYIEGTIQFISSNIQYSIYNVNTSINTAIIGYTSTLCQFSIFINFRVIITLTSDTAQYLSSLIGQNLSPNCSISNTTIQATISASLYAAGLISSCSSFVTILQTLVFNSYISATSYVGGFFGVAYYNVQMTNSSVQNSTLKQNQYIGGFIGTMQAGSILLLSICQIFNITVSANVHVGGFIGFADQSSSIVFSDSLICNSSIIGTSSNAGGFIGTFSTIYSGCTLKIVTSKISSVKVMSPTNFGLTVGYKYPSFTVVNSILEGENYLNNVKQFNCANFATTC</sequence>
<reference evidence="2 3" key="2">
    <citation type="submission" date="2024-07" db="EMBL/GenBank/DDBJ databases">
        <authorList>
            <person name="Akdeniz Z."/>
        </authorList>
    </citation>
    <scope>NUCLEOTIDE SEQUENCE [LARGE SCALE GENOMIC DNA]</scope>
</reference>
<dbReference type="Proteomes" id="UP001642409">
    <property type="component" value="Unassembled WGS sequence"/>
</dbReference>
<dbReference type="AlphaFoldDB" id="A0AA86PZV6"/>
<reference evidence="1" key="1">
    <citation type="submission" date="2023-06" db="EMBL/GenBank/DDBJ databases">
        <authorList>
            <person name="Kurt Z."/>
        </authorList>
    </citation>
    <scope>NUCLEOTIDE SEQUENCE</scope>
</reference>
<comment type="caution">
    <text evidence="1">The sequence shown here is derived from an EMBL/GenBank/DDBJ whole genome shotgun (WGS) entry which is preliminary data.</text>
</comment>
<name>A0AA86PZV6_9EUKA</name>
<evidence type="ECO:0000313" key="3">
    <source>
        <dbReference type="Proteomes" id="UP001642409"/>
    </source>
</evidence>
<organism evidence="1">
    <name type="scientific">Hexamita inflata</name>
    <dbReference type="NCBI Taxonomy" id="28002"/>
    <lineage>
        <taxon>Eukaryota</taxon>
        <taxon>Metamonada</taxon>
        <taxon>Diplomonadida</taxon>
        <taxon>Hexamitidae</taxon>
        <taxon>Hexamitinae</taxon>
        <taxon>Hexamita</taxon>
    </lineage>
</organism>
<keyword evidence="3" id="KW-1185">Reference proteome</keyword>
<dbReference type="EMBL" id="CATOUU010000793">
    <property type="protein sequence ID" value="CAI9949156.1"/>
    <property type="molecule type" value="Genomic_DNA"/>
</dbReference>
<accession>A0AA86PZV6</accession>
<proteinExistence type="predicted"/>